<keyword evidence="13" id="KW-1185">Reference proteome</keyword>
<feature type="binding site" evidence="10">
    <location>
        <position position="101"/>
    </location>
    <ligand>
        <name>Mg(2+)</name>
        <dbReference type="ChEBI" id="CHEBI:18420"/>
    </ligand>
</feature>
<keyword evidence="5 10" id="KW-0479">Metal-binding</keyword>
<keyword evidence="9 10" id="KW-0413">Isomerase</keyword>
<evidence type="ECO:0000256" key="9">
    <source>
        <dbReference type="ARBA" id="ARBA00023235"/>
    </source>
</evidence>
<dbReference type="PIRSF" id="PIRSF018427">
    <property type="entry name" value="Isopntndiph_ism"/>
    <property type="match status" value="1"/>
</dbReference>
<dbReference type="PANTHER" id="PTHR10885">
    <property type="entry name" value="ISOPENTENYL-DIPHOSPHATE DELTA-ISOMERASE"/>
    <property type="match status" value="1"/>
</dbReference>
<feature type="binding site" evidence="10">
    <location>
        <position position="129"/>
    </location>
    <ligand>
        <name>Mn(2+)</name>
        <dbReference type="ChEBI" id="CHEBI:29035"/>
    </ligand>
</feature>
<comment type="catalytic activity">
    <reaction evidence="10">
        <text>isopentenyl diphosphate = dimethylallyl diphosphate</text>
        <dbReference type="Rhea" id="RHEA:23284"/>
        <dbReference type="ChEBI" id="CHEBI:57623"/>
        <dbReference type="ChEBI" id="CHEBI:128769"/>
        <dbReference type="EC" id="5.3.3.2"/>
    </reaction>
</comment>
<organism evidence="12 13">
    <name type="scientific">Nocardia cerradoensis</name>
    <dbReference type="NCBI Taxonomy" id="85688"/>
    <lineage>
        <taxon>Bacteria</taxon>
        <taxon>Bacillati</taxon>
        <taxon>Actinomycetota</taxon>
        <taxon>Actinomycetes</taxon>
        <taxon>Mycobacteriales</taxon>
        <taxon>Nocardiaceae</taxon>
        <taxon>Nocardia</taxon>
    </lineage>
</organism>
<feature type="active site" evidence="10">
    <location>
        <position position="129"/>
    </location>
</feature>
<evidence type="ECO:0000256" key="7">
    <source>
        <dbReference type="ARBA" id="ARBA00023211"/>
    </source>
</evidence>
<dbReference type="EMBL" id="NGAF01000007">
    <property type="protein sequence ID" value="OXR44316.1"/>
    <property type="molecule type" value="Genomic_DNA"/>
</dbReference>
<feature type="active site" evidence="10">
    <location>
        <position position="81"/>
    </location>
</feature>
<feature type="domain" description="Nudix hydrolase" evidence="11">
    <location>
        <begin position="44"/>
        <end position="178"/>
    </location>
</feature>
<dbReference type="HAMAP" id="MF_00202">
    <property type="entry name" value="Idi"/>
    <property type="match status" value="1"/>
</dbReference>
<evidence type="ECO:0000256" key="6">
    <source>
        <dbReference type="ARBA" id="ARBA00022842"/>
    </source>
</evidence>
<comment type="similarity">
    <text evidence="2 10">Belongs to the IPP isomerase type 1 family.</text>
</comment>
<dbReference type="GO" id="GO:0009240">
    <property type="term" value="P:isopentenyl diphosphate biosynthetic process"/>
    <property type="evidence" value="ECO:0007669"/>
    <property type="project" value="TreeGrafter"/>
</dbReference>
<feature type="binding site" evidence="10">
    <location>
        <position position="39"/>
    </location>
    <ligand>
        <name>Mn(2+)</name>
        <dbReference type="ChEBI" id="CHEBI:29035"/>
    </ligand>
</feature>
<keyword evidence="8 10" id="KW-0414">Isoprene biosynthesis</keyword>
<dbReference type="RefSeq" id="WP_223273529.1">
    <property type="nucleotide sequence ID" value="NZ_JAAXOR010000002.1"/>
</dbReference>
<dbReference type="InterPro" id="IPR000086">
    <property type="entry name" value="NUDIX_hydrolase_dom"/>
</dbReference>
<comment type="cofactor">
    <cofactor evidence="10">
        <name>Mg(2+)</name>
        <dbReference type="ChEBI" id="CHEBI:18420"/>
    </cofactor>
    <text evidence="10">Binds 1 Mg(2+) ion per subunit. The magnesium ion binds only when substrate is bound.</text>
</comment>
<comment type="cofactor">
    <cofactor evidence="10">
        <name>Mn(2+)</name>
        <dbReference type="ChEBI" id="CHEBI:29035"/>
    </cofactor>
    <text evidence="10">Binds 1 Mn(2+) ion per subunit.</text>
</comment>
<dbReference type="AlphaFoldDB" id="A0A231H6H0"/>
<dbReference type="CDD" id="cd02885">
    <property type="entry name" value="NUDIX_IPP_Isomerase"/>
    <property type="match status" value="1"/>
</dbReference>
<dbReference type="NCBIfam" id="TIGR02150">
    <property type="entry name" value="IPP_isom_1"/>
    <property type="match status" value="1"/>
</dbReference>
<dbReference type="NCBIfam" id="NF002995">
    <property type="entry name" value="PRK03759.1"/>
    <property type="match status" value="1"/>
</dbReference>
<dbReference type="Gene3D" id="3.90.79.10">
    <property type="entry name" value="Nucleoside Triphosphate Pyrophosphohydrolase"/>
    <property type="match status" value="1"/>
</dbReference>
<dbReference type="InterPro" id="IPR015797">
    <property type="entry name" value="NUDIX_hydrolase-like_dom_sf"/>
</dbReference>
<protein>
    <recommendedName>
        <fullName evidence="3 10">Isopentenyl-diphosphate Delta-isomerase</fullName>
        <shortName evidence="10">IPP isomerase</shortName>
        <ecNumber evidence="3 10">5.3.3.2</ecNumber>
    </recommendedName>
    <alternativeName>
        <fullName evidence="10">IPP:DMAPP isomerase</fullName>
    </alternativeName>
    <alternativeName>
        <fullName evidence="10">Isopentenyl pyrophosphate isomerase</fullName>
    </alternativeName>
</protein>
<accession>A0A231H6H0</accession>
<dbReference type="EC" id="5.3.3.2" evidence="3 10"/>
<dbReference type="Pfam" id="PF00293">
    <property type="entry name" value="NUDIX"/>
    <property type="match status" value="1"/>
</dbReference>
<evidence type="ECO:0000256" key="1">
    <source>
        <dbReference type="ARBA" id="ARBA00004826"/>
    </source>
</evidence>
<dbReference type="InterPro" id="IPR011876">
    <property type="entry name" value="IsopentenylPP_isomerase_typ1"/>
</dbReference>
<evidence type="ECO:0000313" key="13">
    <source>
        <dbReference type="Proteomes" id="UP000215506"/>
    </source>
</evidence>
<dbReference type="SUPFAM" id="SSF55811">
    <property type="entry name" value="Nudix"/>
    <property type="match status" value="1"/>
</dbReference>
<gene>
    <name evidence="10 12" type="primary">idi</name>
    <name evidence="12" type="ORF">B7C42_03877</name>
</gene>
<comment type="subcellular location">
    <subcellularLocation>
        <location evidence="10">Cytoplasm</location>
    </subcellularLocation>
</comment>
<keyword evidence="7 10" id="KW-0464">Manganese</keyword>
<name>A0A231H6H0_9NOCA</name>
<comment type="function">
    <text evidence="10">Catalyzes the 1,3-allylic rearrangement of the homoallylic substrate isopentenyl (IPP) to its highly electrophilic allylic isomer, dimethylallyl diphosphate (DMAPP).</text>
</comment>
<evidence type="ECO:0000256" key="10">
    <source>
        <dbReference type="HAMAP-Rule" id="MF_00202"/>
    </source>
</evidence>
<dbReference type="PROSITE" id="PS51462">
    <property type="entry name" value="NUDIX"/>
    <property type="match status" value="1"/>
</dbReference>
<sequence>MTGTHTTSTDSTVDRESLPVELVDEQGRPAGICPVSDAHTAPGRLHRAFSVLLFGPDGRVLLQQRAAVKTRFPLRWSNTCCGHPKPGQSLAEAAAVRLGEELRIGAELREVGVYRYRADDPATGRVEDEWDHVLIGEFTGVPGHPDPAEVAALRWADPDRLDSDIDSAPADFTPWLHGVLATARAGR</sequence>
<proteinExistence type="inferred from homology"/>
<dbReference type="GO" id="GO:0004452">
    <property type="term" value="F:isopentenyl-diphosphate delta-isomerase activity"/>
    <property type="evidence" value="ECO:0007669"/>
    <property type="project" value="UniProtKB-UniRule"/>
</dbReference>
<feature type="binding site" evidence="10">
    <location>
        <position position="83"/>
    </location>
    <ligand>
        <name>Mn(2+)</name>
        <dbReference type="ChEBI" id="CHEBI:29035"/>
    </ligand>
</feature>
<keyword evidence="6 10" id="KW-0460">Magnesium</keyword>
<dbReference type="Proteomes" id="UP000215506">
    <property type="component" value="Unassembled WGS sequence"/>
</dbReference>
<dbReference type="UniPathway" id="UPA00059">
    <property type="reaction ID" value="UER00104"/>
</dbReference>
<dbReference type="GO" id="GO:0050992">
    <property type="term" value="P:dimethylallyl diphosphate biosynthetic process"/>
    <property type="evidence" value="ECO:0007669"/>
    <property type="project" value="UniProtKB-UniRule"/>
</dbReference>
<evidence type="ECO:0000256" key="3">
    <source>
        <dbReference type="ARBA" id="ARBA00012057"/>
    </source>
</evidence>
<feature type="binding site" evidence="10">
    <location>
        <position position="46"/>
    </location>
    <ligand>
        <name>Mn(2+)</name>
        <dbReference type="ChEBI" id="CHEBI:29035"/>
    </ligand>
</feature>
<comment type="pathway">
    <text evidence="1 10">Isoprenoid biosynthesis; dimethylallyl diphosphate biosynthesis; dimethylallyl diphosphate from isopentenyl diphosphate: step 1/1.</text>
</comment>
<dbReference type="GO" id="GO:0046872">
    <property type="term" value="F:metal ion binding"/>
    <property type="evidence" value="ECO:0007669"/>
    <property type="project" value="UniProtKB-KW"/>
</dbReference>
<evidence type="ECO:0000256" key="8">
    <source>
        <dbReference type="ARBA" id="ARBA00023229"/>
    </source>
</evidence>
<dbReference type="InterPro" id="IPR056375">
    <property type="entry name" value="Idi_bact"/>
</dbReference>
<evidence type="ECO:0000256" key="2">
    <source>
        <dbReference type="ARBA" id="ARBA00007579"/>
    </source>
</evidence>
<reference evidence="12 13" key="1">
    <citation type="submission" date="2017-07" db="EMBL/GenBank/DDBJ databases">
        <title>First draft Genome Sequence of Nocardia cerradoensis isolated from human infection.</title>
        <authorList>
            <person name="Carrasco G."/>
        </authorList>
    </citation>
    <scope>NUCLEOTIDE SEQUENCE [LARGE SCALE GENOMIC DNA]</scope>
    <source>
        <strain evidence="12 13">CNM20130759</strain>
    </source>
</reference>
<comment type="caution">
    <text evidence="12">The sequence shown here is derived from an EMBL/GenBank/DDBJ whole genome shotgun (WGS) entry which is preliminary data.</text>
</comment>
<evidence type="ECO:0000256" key="5">
    <source>
        <dbReference type="ARBA" id="ARBA00022723"/>
    </source>
</evidence>
<dbReference type="GO" id="GO:0005737">
    <property type="term" value="C:cytoplasm"/>
    <property type="evidence" value="ECO:0007669"/>
    <property type="project" value="UniProtKB-SubCell"/>
</dbReference>
<evidence type="ECO:0000313" key="12">
    <source>
        <dbReference type="EMBL" id="OXR44316.1"/>
    </source>
</evidence>
<evidence type="ECO:0000259" key="11">
    <source>
        <dbReference type="PROSITE" id="PS51462"/>
    </source>
</evidence>
<dbReference type="PANTHER" id="PTHR10885:SF0">
    <property type="entry name" value="ISOPENTENYL-DIPHOSPHATE DELTA-ISOMERASE"/>
    <property type="match status" value="1"/>
</dbReference>
<evidence type="ECO:0000256" key="4">
    <source>
        <dbReference type="ARBA" id="ARBA00022490"/>
    </source>
</evidence>
<feature type="binding site" evidence="10">
    <location>
        <position position="127"/>
    </location>
    <ligand>
        <name>Mn(2+)</name>
        <dbReference type="ChEBI" id="CHEBI:29035"/>
    </ligand>
</feature>
<keyword evidence="4 10" id="KW-0963">Cytoplasm</keyword>